<feature type="domain" description="HAMP" evidence="2">
    <location>
        <begin position="294"/>
        <end position="346"/>
    </location>
</feature>
<keyword evidence="1" id="KW-0812">Transmembrane</keyword>
<dbReference type="SMART" id="SM00065">
    <property type="entry name" value="GAF"/>
    <property type="match status" value="1"/>
</dbReference>
<dbReference type="SUPFAM" id="SSF55781">
    <property type="entry name" value="GAF domain-like"/>
    <property type="match status" value="1"/>
</dbReference>
<dbReference type="GO" id="GO:0016020">
    <property type="term" value="C:membrane"/>
    <property type="evidence" value="ECO:0007669"/>
    <property type="project" value="InterPro"/>
</dbReference>
<dbReference type="GO" id="GO:0007165">
    <property type="term" value="P:signal transduction"/>
    <property type="evidence" value="ECO:0007669"/>
    <property type="project" value="InterPro"/>
</dbReference>
<dbReference type="Gene3D" id="3.30.450.40">
    <property type="match status" value="1"/>
</dbReference>
<sequence length="558" mass="62960">MFRAFGLLMLMSLALAIWTFRSVQKLQRLHELAQLTSTVRLSTLEIRKNEKEFLTSEVTNEDFYTTQSSPHATQIATHVEGIRRSLDQLEHSPFLDPTASANAIGSLRSHSAAYVAKFDQLFAQLLARGFKDHGKVGQLRDAIHQIEQMPYPYDTVGMLMLRRHEKDFMLRRDLRYTEKFDEAFGAFRTRTARHLHAREFPQDSIDHVLSLAHAYAAYFHEVVQAEQAIGLTHDSGLLADLTQEAEAMEVAAHEMGDQLQNRINQAIRFDLAMLLLLFGAQIVLGIVLAFVFSRKLTSRIRVVQDRIVALAKGKLSASAPVSGEDELAAVGHSLNQLNAGLQRYAHFAHSIGQGEFDRDFEKLSEEDQIGEALLRMRTDLKNIQLEEQRRSFVLDGVSFFSSLIRQQQDDVYTHVLSQLIKRVRAVMGGIFVRQTDEDGRPVLRLESCYAWDRKKFLRKEIYPGEGITGQVYLEQQKVVLTELPADYVQVKSGTGGARPQCLLVMPLMTDGVAYGTMELASFHPFEPQEIELAEKVGEALAVAVSHLHMQQNSATLAH</sequence>
<name>A0A1G9DJK5_9BACT</name>
<organism evidence="3 4">
    <name type="scientific">Catalinimonas alkaloidigena</name>
    <dbReference type="NCBI Taxonomy" id="1075417"/>
    <lineage>
        <taxon>Bacteria</taxon>
        <taxon>Pseudomonadati</taxon>
        <taxon>Bacteroidota</taxon>
        <taxon>Cytophagia</taxon>
        <taxon>Cytophagales</taxon>
        <taxon>Catalimonadaceae</taxon>
        <taxon>Catalinimonas</taxon>
    </lineage>
</organism>
<dbReference type="InterPro" id="IPR003018">
    <property type="entry name" value="GAF"/>
</dbReference>
<keyword evidence="1" id="KW-1133">Transmembrane helix</keyword>
<dbReference type="PROSITE" id="PS50885">
    <property type="entry name" value="HAMP"/>
    <property type="match status" value="1"/>
</dbReference>
<gene>
    <name evidence="3" type="ORF">SAMN05421823_103149</name>
</gene>
<evidence type="ECO:0000313" key="3">
    <source>
        <dbReference type="EMBL" id="SDK63935.1"/>
    </source>
</evidence>
<evidence type="ECO:0000256" key="1">
    <source>
        <dbReference type="SAM" id="Phobius"/>
    </source>
</evidence>
<accession>A0A1G9DJK5</accession>
<dbReference type="Proteomes" id="UP000198510">
    <property type="component" value="Unassembled WGS sequence"/>
</dbReference>
<dbReference type="STRING" id="1075417.SAMN05421823_103149"/>
<dbReference type="Gene3D" id="6.10.340.10">
    <property type="match status" value="1"/>
</dbReference>
<evidence type="ECO:0000313" key="4">
    <source>
        <dbReference type="Proteomes" id="UP000198510"/>
    </source>
</evidence>
<dbReference type="EMBL" id="FNFO01000003">
    <property type="protein sequence ID" value="SDK63935.1"/>
    <property type="molecule type" value="Genomic_DNA"/>
</dbReference>
<feature type="transmembrane region" description="Helical" evidence="1">
    <location>
        <begin position="271"/>
        <end position="292"/>
    </location>
</feature>
<dbReference type="Pfam" id="PF00672">
    <property type="entry name" value="HAMP"/>
    <property type="match status" value="1"/>
</dbReference>
<evidence type="ECO:0000259" key="2">
    <source>
        <dbReference type="PROSITE" id="PS50885"/>
    </source>
</evidence>
<keyword evidence="4" id="KW-1185">Reference proteome</keyword>
<dbReference type="SMART" id="SM00304">
    <property type="entry name" value="HAMP"/>
    <property type="match status" value="1"/>
</dbReference>
<proteinExistence type="predicted"/>
<protein>
    <submittedName>
        <fullName evidence="3">HAMP domain-containing protein</fullName>
    </submittedName>
</protein>
<dbReference type="InterPro" id="IPR003660">
    <property type="entry name" value="HAMP_dom"/>
</dbReference>
<dbReference type="AlphaFoldDB" id="A0A1G9DJK5"/>
<reference evidence="3 4" key="1">
    <citation type="submission" date="2016-10" db="EMBL/GenBank/DDBJ databases">
        <authorList>
            <person name="de Groot N.N."/>
        </authorList>
    </citation>
    <scope>NUCLEOTIDE SEQUENCE [LARGE SCALE GENOMIC DNA]</scope>
    <source>
        <strain evidence="3 4">DSM 25186</strain>
    </source>
</reference>
<dbReference type="Pfam" id="PF13185">
    <property type="entry name" value="GAF_2"/>
    <property type="match status" value="1"/>
</dbReference>
<dbReference type="CDD" id="cd06225">
    <property type="entry name" value="HAMP"/>
    <property type="match status" value="1"/>
</dbReference>
<dbReference type="InterPro" id="IPR029016">
    <property type="entry name" value="GAF-like_dom_sf"/>
</dbReference>
<keyword evidence="1" id="KW-0472">Membrane</keyword>